<feature type="compositionally biased region" description="Basic and acidic residues" evidence="1">
    <location>
        <begin position="88"/>
        <end position="99"/>
    </location>
</feature>
<gene>
    <name evidence="3" type="ORF">FrCorBMG51_14570</name>
</gene>
<dbReference type="Proteomes" id="UP000035425">
    <property type="component" value="Unassembled WGS sequence"/>
</dbReference>
<evidence type="ECO:0000256" key="2">
    <source>
        <dbReference type="SAM" id="Phobius"/>
    </source>
</evidence>
<name>A0ABR5F2P0_9ACTN</name>
<evidence type="ECO:0000313" key="3">
    <source>
        <dbReference type="EMBL" id="KLL10979.1"/>
    </source>
</evidence>
<keyword evidence="2" id="KW-0812">Transmembrane</keyword>
<protein>
    <submittedName>
        <fullName evidence="3">Uncharacterized protein</fullName>
    </submittedName>
</protein>
<feature type="region of interest" description="Disordered" evidence="1">
    <location>
        <begin position="69"/>
        <end position="99"/>
    </location>
</feature>
<keyword evidence="2" id="KW-0472">Membrane</keyword>
<keyword evidence="4" id="KW-1185">Reference proteome</keyword>
<accession>A0ABR5F2P0</accession>
<dbReference type="EMBL" id="JWIO01000022">
    <property type="protein sequence ID" value="KLL10979.1"/>
    <property type="molecule type" value="Genomic_DNA"/>
</dbReference>
<keyword evidence="2" id="KW-1133">Transmembrane helix</keyword>
<evidence type="ECO:0000256" key="1">
    <source>
        <dbReference type="SAM" id="MobiDB-lite"/>
    </source>
</evidence>
<feature type="transmembrane region" description="Helical" evidence="2">
    <location>
        <begin position="37"/>
        <end position="61"/>
    </location>
</feature>
<proteinExistence type="predicted"/>
<dbReference type="RefSeq" id="WP_047223595.1">
    <property type="nucleotide sequence ID" value="NZ_JWIO01000022.1"/>
</dbReference>
<organism evidence="3 4">
    <name type="scientific">Protofrankia coriariae</name>
    <dbReference type="NCBI Taxonomy" id="1562887"/>
    <lineage>
        <taxon>Bacteria</taxon>
        <taxon>Bacillati</taxon>
        <taxon>Actinomycetota</taxon>
        <taxon>Actinomycetes</taxon>
        <taxon>Frankiales</taxon>
        <taxon>Frankiaceae</taxon>
        <taxon>Protofrankia</taxon>
    </lineage>
</organism>
<sequence>MRGVGVTGRGFAPFVASVGLAAAVAVVAAIWPSPGRHVHGLLVVISLTLVVGMVGAGLRVVAAARGRGTREVTLSEPAPGTESTGATRETREVTDDGGE</sequence>
<comment type="caution">
    <text evidence="3">The sequence shown here is derived from an EMBL/GenBank/DDBJ whole genome shotgun (WGS) entry which is preliminary data.</text>
</comment>
<reference evidence="3 4" key="1">
    <citation type="submission" date="2014-12" db="EMBL/GenBank/DDBJ databases">
        <title>Frankia sp. BMG5.1 draft genome.</title>
        <authorList>
            <person name="Gtari M."/>
            <person name="Ghodhbane-Gtari F."/>
            <person name="Nouioui I."/>
            <person name="Ktari A."/>
            <person name="Hezbri K."/>
            <person name="Mimouni W."/>
            <person name="Sbissi I."/>
            <person name="Ayari A."/>
            <person name="Yamanaka T."/>
            <person name="Normand P."/>
            <person name="Tisa L.S."/>
            <person name="Boudabous A."/>
        </authorList>
    </citation>
    <scope>NUCLEOTIDE SEQUENCE [LARGE SCALE GENOMIC DNA]</scope>
    <source>
        <strain evidence="3 4">BMG5.1</strain>
    </source>
</reference>
<evidence type="ECO:0000313" key="4">
    <source>
        <dbReference type="Proteomes" id="UP000035425"/>
    </source>
</evidence>
<feature type="transmembrane region" description="Helical" evidence="2">
    <location>
        <begin position="12"/>
        <end position="31"/>
    </location>
</feature>